<sequence length="1071" mass="114359">MIRKFLLTLLCSAVIFGLEAQTISRTAARKKATQFLESKGHSASLKDAGNLKDAGEVAPYYIFNVKNNGGFVIVSGDERLEEIVGYSDQGNLSGDIPEALQEVLDGYAAFVESLGEAASTDDATTTANAPKLMAVTETAKKSISPLITTKWGQTAPYNNLCPKYYYSNGTQSSTNAVTGCVATAMAQLLNYWKTPNATTSAIPELTNTYNGSQDVTLPAVPAGTAIDWANMQDTYSSSATGAGATAVAQLMLYCGQSVNMSYANSSGASSERVPGALVNYFGFDASTTFHNASNFSIAKWENLVYGELAAGRPVYLSGQSDGGGHAFICDGYDGEGLYHINWGWKGSCDGYFRLVTLRPNSNAGTGASSSSDGYSMSRGGILGMRPAGVGTVPSYESDIDASTSGLRLTTKDMVVNNNRIAYSIYNETGGQREFDIAFGIYDQTTGAIEMIGQYAYSNLRNNVSIGVNSYYPSSYISSGGYSLSNLSSRANGTYWVIPVSRVSGTENWLWNEGNYYLPVTVNNGSVTYSSPQVHVVSLPITVSSLRDMSAAYVNIEQELKVSIDNSSDKEYSGTIYLFASTTAEKGNPVNRTGIAIKGNSSDEFELFFTPTSAATYNIWITADANGENVLYTTQISISENKSDYSALTVSYNVPSTAYNGVVKGTMTVTNNSTEVFVSPLVLLYLYPDGGYLNSFDNTSLEDVNIAPGGSQTFNVDYTVTDYNAIYLYLYSTTTGFIGTNSSAINIVSGRNIYGFDGTLTQGAFTSSYTVPASAAAVDLRGNGTVSVNATNANPNCLFYIKSTDNVTGLNGKNVIIDGTAANITLTDGQPFYAPETFTATNISYTRTPLLGTNGVGGWETLVLPFAATSVSKVADNTETALEWFKSESETGKNLWIKKFVGIDDNDSVYFDFVQELEANQPYIIAVPGNRWGSKWNLQNVPLKFAAQNAQVEGNSLAQAYTSLYCYKGCYYNTTPSNAYAIDAEGANFVLAATASVSPFRAFFDGEMVGSGAPKLCIANGSGTTTAIATIATDRQSAEDNVVYNISGQRVNAGSALPKGVYIKNGKKFVVK</sequence>
<evidence type="ECO:0000256" key="3">
    <source>
        <dbReference type="ARBA" id="ARBA00022729"/>
    </source>
</evidence>
<dbReference type="SUPFAM" id="SSF54001">
    <property type="entry name" value="Cysteine proteinases"/>
    <property type="match status" value="1"/>
</dbReference>
<dbReference type="InterPro" id="IPR044934">
    <property type="entry name" value="Streptopain_sf"/>
</dbReference>
<dbReference type="EMBL" id="CP033459">
    <property type="protein sequence ID" value="QFQ12510.1"/>
    <property type="molecule type" value="Genomic_DNA"/>
</dbReference>
<keyword evidence="3 7" id="KW-0732">Signal</keyword>
<evidence type="ECO:0000256" key="4">
    <source>
        <dbReference type="ARBA" id="ARBA00022801"/>
    </source>
</evidence>
<dbReference type="InterPro" id="IPR025896">
    <property type="entry name" value="Spi_Prtas-inh"/>
</dbReference>
<keyword evidence="4" id="KW-0378">Hydrolase</keyword>
<dbReference type="KEGG" id="alq:C7Y71_005495"/>
<gene>
    <name evidence="9" type="ORF">C7Y71_005495</name>
</gene>
<dbReference type="Gene3D" id="3.90.70.50">
    <property type="entry name" value="Peptidase C10, streptopain"/>
    <property type="match status" value="1"/>
</dbReference>
<organism evidence="9 10">
    <name type="scientific">Pseudoprevotella muciniphila</name>
    <dbReference type="NCBI Taxonomy" id="2133944"/>
    <lineage>
        <taxon>Bacteria</taxon>
        <taxon>Pseudomonadati</taxon>
        <taxon>Bacteroidota</taxon>
        <taxon>Bacteroidia</taxon>
        <taxon>Bacteroidales</taxon>
        <taxon>Prevotellaceae</taxon>
        <taxon>Pseudoprevotella</taxon>
    </lineage>
</organism>
<dbReference type="Pfam" id="PF01640">
    <property type="entry name" value="Peptidase_C10"/>
    <property type="match status" value="1"/>
</dbReference>
<feature type="domain" description="Spi protease inhibitor" evidence="8">
    <location>
        <begin position="20"/>
        <end position="107"/>
    </location>
</feature>
<evidence type="ECO:0000313" key="10">
    <source>
        <dbReference type="Proteomes" id="UP000249375"/>
    </source>
</evidence>
<keyword evidence="10" id="KW-1185">Reference proteome</keyword>
<proteinExistence type="inferred from homology"/>
<accession>A0A5P8E6H9</accession>
<feature type="signal peptide" evidence="7">
    <location>
        <begin position="1"/>
        <end position="20"/>
    </location>
</feature>
<feature type="active site" description="Nucleophile" evidence="6">
    <location>
        <position position="180"/>
    </location>
</feature>
<dbReference type="PRINTS" id="PR00797">
    <property type="entry name" value="STREPTOPAIN"/>
</dbReference>
<feature type="active site" description="Proton acceptor" evidence="6">
    <location>
        <position position="325"/>
    </location>
</feature>
<dbReference type="InterPro" id="IPR000200">
    <property type="entry name" value="Peptidase_C10"/>
</dbReference>
<evidence type="ECO:0000313" key="9">
    <source>
        <dbReference type="EMBL" id="QFQ12510.1"/>
    </source>
</evidence>
<comment type="similarity">
    <text evidence="1">Belongs to the peptidase C10 family.</text>
</comment>
<reference evidence="9 10" key="1">
    <citation type="submission" date="2018-11" db="EMBL/GenBank/DDBJ databases">
        <authorList>
            <person name="Na S.W."/>
            <person name="Baik M."/>
        </authorList>
    </citation>
    <scope>NUCLEOTIDE SEQUENCE [LARGE SCALE GENOMIC DNA]</scope>
    <source>
        <strain evidence="9 10">E39</strain>
    </source>
</reference>
<evidence type="ECO:0000256" key="6">
    <source>
        <dbReference type="PIRSR" id="PIRSR600200-1"/>
    </source>
</evidence>
<dbReference type="GO" id="GO:0008234">
    <property type="term" value="F:cysteine-type peptidase activity"/>
    <property type="evidence" value="ECO:0007669"/>
    <property type="project" value="UniProtKB-KW"/>
</dbReference>
<evidence type="ECO:0000256" key="2">
    <source>
        <dbReference type="ARBA" id="ARBA00022670"/>
    </source>
</evidence>
<dbReference type="InterPro" id="IPR038765">
    <property type="entry name" value="Papain-like_cys_pep_sf"/>
</dbReference>
<keyword evidence="5" id="KW-0788">Thiol protease</keyword>
<dbReference type="AlphaFoldDB" id="A0A5P8E6H9"/>
<dbReference type="Pfam" id="PF13734">
    <property type="entry name" value="Inhibitor_I69"/>
    <property type="match status" value="1"/>
</dbReference>
<dbReference type="Proteomes" id="UP000249375">
    <property type="component" value="Chromosome"/>
</dbReference>
<keyword evidence="2" id="KW-0645">Protease</keyword>
<dbReference type="GO" id="GO:0006508">
    <property type="term" value="P:proteolysis"/>
    <property type="evidence" value="ECO:0007669"/>
    <property type="project" value="UniProtKB-KW"/>
</dbReference>
<dbReference type="RefSeq" id="WP_111897377.1">
    <property type="nucleotide sequence ID" value="NZ_CP033459.1"/>
</dbReference>
<protein>
    <recommendedName>
        <fullName evidence="8">Spi protease inhibitor domain-containing protein</fullName>
    </recommendedName>
</protein>
<evidence type="ECO:0000259" key="8">
    <source>
        <dbReference type="Pfam" id="PF13734"/>
    </source>
</evidence>
<dbReference type="OrthoDB" id="2235251at2"/>
<name>A0A5P8E6H9_9BACT</name>
<evidence type="ECO:0000256" key="7">
    <source>
        <dbReference type="SAM" id="SignalP"/>
    </source>
</evidence>
<evidence type="ECO:0000256" key="5">
    <source>
        <dbReference type="ARBA" id="ARBA00022807"/>
    </source>
</evidence>
<feature type="chain" id="PRO_5024275149" description="Spi protease inhibitor domain-containing protein" evidence="7">
    <location>
        <begin position="21"/>
        <end position="1071"/>
    </location>
</feature>
<evidence type="ECO:0000256" key="1">
    <source>
        <dbReference type="ARBA" id="ARBA00009693"/>
    </source>
</evidence>